<comment type="caution">
    <text evidence="1">The sequence shown here is derived from an EMBL/GenBank/DDBJ whole genome shotgun (WGS) entry which is preliminary data.</text>
</comment>
<dbReference type="EMBL" id="JIDS01000002">
    <property type="protein sequence ID" value="EZK38774.1"/>
    <property type="molecule type" value="Genomic_DNA"/>
</dbReference>
<reference evidence="1 2" key="1">
    <citation type="submission" date="2014-03" db="EMBL/GenBank/DDBJ databases">
        <title>The Genome Sequence of Francisella tularensis subsp. tularensis str. SCHU S4 substr. FSC043.</title>
        <authorList>
            <consortium name="The Broad Institute Genomics Platform"/>
            <consortium name="The Broad Institute Genome Sequencing Center for Infectious Disease"/>
            <person name="Chapman S.B."/>
            <person name="Guina T."/>
            <person name="Gelhaus C."/>
            <person name="Comer J."/>
            <person name="Sellati T."/>
            <person name="Sjostedt A."/>
            <person name="Young S.K."/>
            <person name="Zeng Q."/>
            <person name="Gargeya S."/>
            <person name="Abouelleil A."/>
            <person name="Alvarado L."/>
            <person name="Chapman S.B."/>
            <person name="Gainer-Dewar J."/>
            <person name="Goldberg J."/>
            <person name="Griggs A."/>
            <person name="Gujja S."/>
            <person name="Hansen M."/>
            <person name="Howarth C."/>
            <person name="Imamovic A."/>
            <person name="Larimer J."/>
            <person name="Murphy C."/>
            <person name="Naylor J."/>
            <person name="Pearson M."/>
            <person name="Poon T.W."/>
            <person name="Priest M."/>
            <person name="Roberts A."/>
            <person name="Saif S."/>
            <person name="Shea T."/>
            <person name="Sykes S."/>
            <person name="Wortman J."/>
            <person name="Nusbaum C."/>
            <person name="Birren B."/>
        </authorList>
    </citation>
    <scope>NUCLEOTIDE SEQUENCE [LARGE SCALE GENOMIC DNA]</scope>
    <source>
        <strain evidence="1 2">Schu S4</strain>
    </source>
</reference>
<evidence type="ECO:0000313" key="2">
    <source>
        <dbReference type="Proteomes" id="UP000023806"/>
    </source>
</evidence>
<accession>A0AAD3G6D2</accession>
<dbReference type="AlphaFoldDB" id="A0AAD3G6D2"/>
<evidence type="ECO:0000313" key="1">
    <source>
        <dbReference type="EMBL" id="EZK38774.1"/>
    </source>
</evidence>
<name>A0AAD3G6D2_FRATT</name>
<dbReference type="RefSeq" id="WP_003022031.1">
    <property type="nucleotide sequence ID" value="NZ_KK211923.1"/>
</dbReference>
<organism evidence="1 2">
    <name type="scientific">Francisella tularensis subsp. tularensis str. SCHU S4 substr. FSC237</name>
    <dbReference type="NCBI Taxonomy" id="1341660"/>
    <lineage>
        <taxon>Bacteria</taxon>
        <taxon>Pseudomonadati</taxon>
        <taxon>Pseudomonadota</taxon>
        <taxon>Gammaproteobacteria</taxon>
        <taxon>Thiotrichales</taxon>
        <taxon>Francisellaceae</taxon>
        <taxon>Francisella</taxon>
    </lineage>
</organism>
<proteinExistence type="predicted"/>
<gene>
    <name evidence="1" type="ORF">P250_03548</name>
</gene>
<protein>
    <submittedName>
        <fullName evidence="1">Uncharacterized protein</fullName>
    </submittedName>
</protein>
<dbReference type="Proteomes" id="UP000023806">
    <property type="component" value="Unassembled WGS sequence"/>
</dbReference>
<sequence>MTGSINVGLAYPDNKFNFIDKTSGTITNFKFTRNDLIISDQKGAGELIYLDQDEVTSNIFKYNQPAERHKTEDVFTKLTSHPYAFRSTDFTFNIDKEEKDALNFAIVGDISFDYKPEDDKQKLKVEINDVAIAQGSNNHGNNWWFAIKSNNYDSDRNVGGNKIEYMYKKSRGSNKDQCFFFKRGENTNNEIIITSGNCVNNW</sequence>